<comment type="caution">
    <text evidence="1">The sequence shown here is derived from an EMBL/GenBank/DDBJ whole genome shotgun (WGS) entry which is preliminary data.</text>
</comment>
<dbReference type="EMBL" id="RCHU02000001">
    <property type="protein sequence ID" value="KAL3612357.1"/>
    <property type="molecule type" value="Genomic_DNA"/>
</dbReference>
<accession>A0ACC4D628</accession>
<reference evidence="1 2" key="1">
    <citation type="journal article" date="2024" name="Plant Biotechnol. J.">
        <title>Genome and CRISPR/Cas9 system of a widespread forest tree (Populus alba) in the world.</title>
        <authorList>
            <person name="Liu Y.J."/>
            <person name="Jiang P.F."/>
            <person name="Han X.M."/>
            <person name="Li X.Y."/>
            <person name="Wang H.M."/>
            <person name="Wang Y.J."/>
            <person name="Wang X.X."/>
            <person name="Zeng Q.Y."/>
        </authorList>
    </citation>
    <scope>NUCLEOTIDE SEQUENCE [LARGE SCALE GENOMIC DNA]</scope>
    <source>
        <strain evidence="2">cv. PAL-ZL1</strain>
    </source>
</reference>
<dbReference type="Proteomes" id="UP000309997">
    <property type="component" value="Unassembled WGS sequence"/>
</dbReference>
<protein>
    <submittedName>
        <fullName evidence="1">Uncharacterized protein</fullName>
    </submittedName>
</protein>
<sequence length="334" mass="37546">MAKRIARRRSAKCYKDMGYGNRTQDSRTGHFKTINPDTFKLIVNGPPVISFKFRQWGFFEGPFKGHAPDGEKVEFYGSGVLNVDESMRAEDVEIYYDPAELIGGLLISPSQSEPEDNTVNTATATHGCPFSKEKHGLQEWPKGSLEEVVQNAIKSWEMELSHKTRLQDFKTINPDKFKLIVNGREGLSGEETLRIGSYNALLKSSLPKEFQYYKADEETFESSHDAFRSALPRGFAWEVLSVYSGPPVISFKFRHWGFFEGPFKGHAPTDEKVEFYGFGVLKVDESLRAEDVEVYYDPAELFGGLLKGALISPCQSEDNTVNTATATRGCPFSK</sequence>
<organism evidence="1 2">
    <name type="scientific">Populus alba</name>
    <name type="common">White poplar</name>
    <dbReference type="NCBI Taxonomy" id="43335"/>
    <lineage>
        <taxon>Eukaryota</taxon>
        <taxon>Viridiplantae</taxon>
        <taxon>Streptophyta</taxon>
        <taxon>Embryophyta</taxon>
        <taxon>Tracheophyta</taxon>
        <taxon>Spermatophyta</taxon>
        <taxon>Magnoliopsida</taxon>
        <taxon>eudicotyledons</taxon>
        <taxon>Gunneridae</taxon>
        <taxon>Pentapetalae</taxon>
        <taxon>rosids</taxon>
        <taxon>fabids</taxon>
        <taxon>Malpighiales</taxon>
        <taxon>Salicaceae</taxon>
        <taxon>Saliceae</taxon>
        <taxon>Populus</taxon>
    </lineage>
</organism>
<keyword evidence="2" id="KW-1185">Reference proteome</keyword>
<gene>
    <name evidence="1" type="ORF">D5086_003377</name>
</gene>
<proteinExistence type="predicted"/>
<name>A0ACC4D628_POPAL</name>
<evidence type="ECO:0000313" key="2">
    <source>
        <dbReference type="Proteomes" id="UP000309997"/>
    </source>
</evidence>
<evidence type="ECO:0000313" key="1">
    <source>
        <dbReference type="EMBL" id="KAL3612357.1"/>
    </source>
</evidence>